<dbReference type="RefSeq" id="XP_016747412.2">
    <property type="nucleotide sequence ID" value="XM_016891923.2"/>
</dbReference>
<protein>
    <submittedName>
        <fullName evidence="3">Uncharacterized protein</fullName>
    </submittedName>
</protein>
<dbReference type="PANTHER" id="PTHR15503:SF45">
    <property type="entry name" value="RNA-DIRECTED DNA POLYMERASE HOMOLOG"/>
    <property type="match status" value="1"/>
</dbReference>
<name>A0A1U8P873_GOSHI</name>
<accession>A0A1U8P873</accession>
<feature type="compositionally biased region" description="Polar residues" evidence="1">
    <location>
        <begin position="7"/>
        <end position="24"/>
    </location>
</feature>
<dbReference type="Gene3D" id="3.10.10.10">
    <property type="entry name" value="HIV Type 1 Reverse Transcriptase, subunit A, domain 1"/>
    <property type="match status" value="1"/>
</dbReference>
<dbReference type="SUPFAM" id="SSF56672">
    <property type="entry name" value="DNA/RNA polymerases"/>
    <property type="match status" value="1"/>
</dbReference>
<dbReference type="KEGG" id="ghi:107956198"/>
<dbReference type="InterPro" id="IPR032567">
    <property type="entry name" value="RTL1-rel"/>
</dbReference>
<dbReference type="GeneID" id="107956198"/>
<dbReference type="InterPro" id="IPR043502">
    <property type="entry name" value="DNA/RNA_pol_sf"/>
</dbReference>
<evidence type="ECO:0000313" key="3">
    <source>
        <dbReference type="RefSeq" id="XP_016747412.2"/>
    </source>
</evidence>
<keyword evidence="2" id="KW-1185">Reference proteome</keyword>
<gene>
    <name evidence="3" type="primary">LOC107956198</name>
</gene>
<dbReference type="STRING" id="3635.A0A1U8P873"/>
<dbReference type="AlphaFoldDB" id="A0A1U8P873"/>
<reference evidence="3" key="2">
    <citation type="submission" date="2025-08" db="UniProtKB">
        <authorList>
            <consortium name="RefSeq"/>
        </authorList>
    </citation>
    <scope>IDENTIFICATION</scope>
</reference>
<evidence type="ECO:0000256" key="1">
    <source>
        <dbReference type="SAM" id="MobiDB-lite"/>
    </source>
</evidence>
<dbReference type="PaxDb" id="3635-A0A1U8P873"/>
<sequence>MKALVQNGVQNKRAGQQPQRGQSHSRADIGSTHSYISCLMVDKLGVGVEETVSDLTVVSPLGQSVTVNKIYEGFHWKLVSGTPSSLECASKRVTLKTSAGKEIMMCKWVSYGWNPNCEGVFGFFPKELPGIPLDWEVEFGIDLLPKTTLVSIAPYRMSPKELKELKVQLQQLLDRGFIRPSVLPSESSVLFIKKND</sequence>
<reference evidence="2" key="1">
    <citation type="journal article" date="2020" name="Nat. Genet.">
        <title>Genomic diversifications of five Gossypium allopolyploid species and their impact on cotton improvement.</title>
        <authorList>
            <person name="Chen Z.J."/>
            <person name="Sreedasyam A."/>
            <person name="Ando A."/>
            <person name="Song Q."/>
            <person name="De Santiago L.M."/>
            <person name="Hulse-Kemp A.M."/>
            <person name="Ding M."/>
            <person name="Ye W."/>
            <person name="Kirkbride R.C."/>
            <person name="Jenkins J."/>
            <person name="Plott C."/>
            <person name="Lovell J."/>
            <person name="Lin Y.M."/>
            <person name="Vaughn R."/>
            <person name="Liu B."/>
            <person name="Simpson S."/>
            <person name="Scheffler B.E."/>
            <person name="Wen L."/>
            <person name="Saski C.A."/>
            <person name="Grover C.E."/>
            <person name="Hu G."/>
            <person name="Conover J.L."/>
            <person name="Carlson J.W."/>
            <person name="Shu S."/>
            <person name="Boston L.B."/>
            <person name="Williams M."/>
            <person name="Peterson D.G."/>
            <person name="McGee K."/>
            <person name="Jones D.C."/>
            <person name="Wendel J.F."/>
            <person name="Stelly D.M."/>
            <person name="Grimwood J."/>
            <person name="Schmutz J."/>
        </authorList>
    </citation>
    <scope>NUCLEOTIDE SEQUENCE [LARGE SCALE GENOMIC DNA]</scope>
    <source>
        <strain evidence="2">cv. TM-1</strain>
    </source>
</reference>
<feature type="region of interest" description="Disordered" evidence="1">
    <location>
        <begin position="1"/>
        <end position="27"/>
    </location>
</feature>
<dbReference type="Pfam" id="PF08284">
    <property type="entry name" value="RVP_2"/>
    <property type="match status" value="1"/>
</dbReference>
<dbReference type="Proteomes" id="UP000818029">
    <property type="component" value="Chromosome D07"/>
</dbReference>
<dbReference type="PANTHER" id="PTHR15503">
    <property type="entry name" value="LDOC1 RELATED"/>
    <property type="match status" value="1"/>
</dbReference>
<organism evidence="2 3">
    <name type="scientific">Gossypium hirsutum</name>
    <name type="common">Upland cotton</name>
    <name type="synonym">Gossypium mexicanum</name>
    <dbReference type="NCBI Taxonomy" id="3635"/>
    <lineage>
        <taxon>Eukaryota</taxon>
        <taxon>Viridiplantae</taxon>
        <taxon>Streptophyta</taxon>
        <taxon>Embryophyta</taxon>
        <taxon>Tracheophyta</taxon>
        <taxon>Spermatophyta</taxon>
        <taxon>Magnoliopsida</taxon>
        <taxon>eudicotyledons</taxon>
        <taxon>Gunneridae</taxon>
        <taxon>Pentapetalae</taxon>
        <taxon>rosids</taxon>
        <taxon>malvids</taxon>
        <taxon>Malvales</taxon>
        <taxon>Malvaceae</taxon>
        <taxon>Malvoideae</taxon>
        <taxon>Gossypium</taxon>
    </lineage>
</organism>
<evidence type="ECO:0000313" key="2">
    <source>
        <dbReference type="Proteomes" id="UP000818029"/>
    </source>
</evidence>
<proteinExistence type="predicted"/>